<accession>A0AAW2JM07</accession>
<proteinExistence type="predicted"/>
<keyword evidence="1" id="KW-1133">Transmembrane helix</keyword>
<protein>
    <submittedName>
        <fullName evidence="2">Uncharacterized protein</fullName>
    </submittedName>
</protein>
<feature type="transmembrane region" description="Helical" evidence="1">
    <location>
        <begin position="817"/>
        <end position="840"/>
    </location>
</feature>
<dbReference type="EMBL" id="JACGWM010001160">
    <property type="protein sequence ID" value="KAL0294670.1"/>
    <property type="molecule type" value="Genomic_DNA"/>
</dbReference>
<organism evidence="2">
    <name type="scientific">Sesamum calycinum</name>
    <dbReference type="NCBI Taxonomy" id="2727403"/>
    <lineage>
        <taxon>Eukaryota</taxon>
        <taxon>Viridiplantae</taxon>
        <taxon>Streptophyta</taxon>
        <taxon>Embryophyta</taxon>
        <taxon>Tracheophyta</taxon>
        <taxon>Spermatophyta</taxon>
        <taxon>Magnoliopsida</taxon>
        <taxon>eudicotyledons</taxon>
        <taxon>Gunneridae</taxon>
        <taxon>Pentapetalae</taxon>
        <taxon>asterids</taxon>
        <taxon>lamiids</taxon>
        <taxon>Lamiales</taxon>
        <taxon>Pedaliaceae</taxon>
        <taxon>Sesamum</taxon>
    </lineage>
</organism>
<keyword evidence="1" id="KW-0472">Membrane</keyword>
<reference evidence="2" key="1">
    <citation type="submission" date="2020-06" db="EMBL/GenBank/DDBJ databases">
        <authorList>
            <person name="Li T."/>
            <person name="Hu X."/>
            <person name="Zhang T."/>
            <person name="Song X."/>
            <person name="Zhang H."/>
            <person name="Dai N."/>
            <person name="Sheng W."/>
            <person name="Hou X."/>
            <person name="Wei L."/>
        </authorList>
    </citation>
    <scope>NUCLEOTIDE SEQUENCE</scope>
    <source>
        <strain evidence="2">KEN8</strain>
        <tissue evidence="2">Leaf</tissue>
    </source>
</reference>
<gene>
    <name evidence="2" type="ORF">Scaly_3117900</name>
</gene>
<reference evidence="2" key="2">
    <citation type="journal article" date="2024" name="Plant">
        <title>Genomic evolution and insights into agronomic trait innovations of Sesamum species.</title>
        <authorList>
            <person name="Miao H."/>
            <person name="Wang L."/>
            <person name="Qu L."/>
            <person name="Liu H."/>
            <person name="Sun Y."/>
            <person name="Le M."/>
            <person name="Wang Q."/>
            <person name="Wei S."/>
            <person name="Zheng Y."/>
            <person name="Lin W."/>
            <person name="Duan Y."/>
            <person name="Cao H."/>
            <person name="Xiong S."/>
            <person name="Wang X."/>
            <person name="Wei L."/>
            <person name="Li C."/>
            <person name="Ma Q."/>
            <person name="Ju M."/>
            <person name="Zhao R."/>
            <person name="Li G."/>
            <person name="Mu C."/>
            <person name="Tian Q."/>
            <person name="Mei H."/>
            <person name="Zhang T."/>
            <person name="Gao T."/>
            <person name="Zhang H."/>
        </authorList>
    </citation>
    <scope>NUCLEOTIDE SEQUENCE</scope>
    <source>
        <strain evidence="2">KEN8</strain>
    </source>
</reference>
<sequence length="1094" mass="121939">SLAWEGTNSHNCGMIISSIKTNSTKEISNHDQVTLDLGRLPQACYLGDSGKRDLRKKEKLEYAQNALGEFGGNNRTGIAGTLHRISAIRNKNGRVVGLTCRLGRPVREIIDMTRDLLEYGKSILFLGRLLLTQAMKLEVMDRGARRLQVPDPCTKHKVMIEAVDYHMPEMSIFRCRLLLTQAMKLEVMDRGARRLQVPDPCTKHKVMIEAVDNHMPEDQKLQENHSERRSAPAFPFLIEMRERDYWVAHRGTPLLWKQIGLNSWRIDSDFFNLVDCCLAQAMKLEVMDIPMLSQAVKKPLVCCDKLKQATTSRAIINQKNSNSHGGDIAAVLLLHFCPAAAAAFCCCCCFALLLLPFCSCCCCILLLLMLLLHYYSAAAAAAFCCCVLLLRFATAQLRFANAAAVTLDLGRLPQACYLGDSGKRDLRKKEVSIEELEYAQNALGEFGGNNRTGIAGTLHRISPSGIRMGELLFGRPGVGKTTVIRGISHVLSYELLKRVVPDPCMKHKVMIEAVDNHMPERISLHSQSKLQYMDTRCRFSDADCFDTSNEIGGDGDIPHPAIGGARRLQVPDPCMKHKVMIEAVDNHMPEIVVDTSNEIGGDGDIPHPAIGEHGDCRLLLTQAMKLEVMGYSTSSNRGSTEIADIRESVSIVSLSCSIRIPDVDFRMQVGGLKTVILSDEAARTRNCKKIILERRSAPAFPFLIEMRERDYWVAHRGTPLLWKQIGLNSWRIDSDFFNLVDCCLTQAMKLEAIINQKNSNSHGGDIAAVLLLHFCPAAAAAFCSCCCCILLLLLLHFASADAAAALLLCCRCCCYALLLRFAAAFCYCCSCVLLMLRLYFAAAAVCFVEATPCSLAWEGTNSHNCGLIISSIKTNSTKEISNHDQVSIEELEYAQNALGEFGGDNRTGIAGTLHRISAIRNKNGRVVELPSTLTWKTPKPLRRRAVERKEAKEKSLSKKPRIEVRDKKSLFQSVNTVYAPFVPISQTLWLSKENAYWLDPNRGRTVYTIPSPRSSIIFITIMAILLKNAGTSKMNSNGLFKMDSYKNMYVGRRLEVRDPIRSGKTTKQNRRRPPVHIIFLKKVPSMLQATWPNQ</sequence>
<keyword evidence="1" id="KW-0812">Transmembrane</keyword>
<dbReference type="PANTHER" id="PTHR20953:SF13">
    <property type="entry name" value="EXPRESSED PROTEIN"/>
    <property type="match status" value="1"/>
</dbReference>
<evidence type="ECO:0000313" key="2">
    <source>
        <dbReference type="EMBL" id="KAL0294670.1"/>
    </source>
</evidence>
<name>A0AAW2JM07_9LAMI</name>
<comment type="caution">
    <text evidence="2">The sequence shown here is derived from an EMBL/GenBank/DDBJ whole genome shotgun (WGS) entry which is preliminary data.</text>
</comment>
<dbReference type="PANTHER" id="PTHR20953">
    <property type="entry name" value="KINASE-RELATED"/>
    <property type="match status" value="1"/>
</dbReference>
<feature type="non-terminal residue" evidence="2">
    <location>
        <position position="1"/>
    </location>
</feature>
<dbReference type="AlphaFoldDB" id="A0AAW2JM07"/>
<feature type="transmembrane region" description="Helical" evidence="1">
    <location>
        <begin position="341"/>
        <end position="367"/>
    </location>
</feature>
<evidence type="ECO:0000256" key="1">
    <source>
        <dbReference type="SAM" id="Phobius"/>
    </source>
</evidence>